<dbReference type="EMBL" id="JALANJ010000053">
    <property type="protein sequence ID" value="MCY8123050.1"/>
    <property type="molecule type" value="Genomic_DNA"/>
</dbReference>
<protein>
    <submittedName>
        <fullName evidence="1">Uncharacterized protein</fullName>
    </submittedName>
</protein>
<proteinExistence type="predicted"/>
<evidence type="ECO:0000313" key="2">
    <source>
        <dbReference type="Proteomes" id="UP001070352"/>
    </source>
</evidence>
<dbReference type="AlphaFoldDB" id="A0A9Q4DUM5"/>
<reference evidence="1" key="1">
    <citation type="submission" date="2022-02" db="EMBL/GenBank/DDBJ databases">
        <title>Crop Bioprotection Bacillus Genome Sequencing.</title>
        <authorList>
            <person name="Dunlap C."/>
        </authorList>
    </citation>
    <scope>NUCLEOTIDE SEQUENCE</scope>
    <source>
        <strain evidence="1">M18B4</strain>
    </source>
</reference>
<organism evidence="1 2">
    <name type="scientific">Bacillus spizizenii</name>
    <name type="common">Bacillus subtilis subsp. spizizenii</name>
    <dbReference type="NCBI Taxonomy" id="96241"/>
    <lineage>
        <taxon>Bacteria</taxon>
        <taxon>Bacillati</taxon>
        <taxon>Bacillota</taxon>
        <taxon>Bacilli</taxon>
        <taxon>Bacillales</taxon>
        <taxon>Bacillaceae</taxon>
        <taxon>Bacillus</taxon>
    </lineage>
</organism>
<accession>A0A9Q4DUM5</accession>
<comment type="caution">
    <text evidence="1">The sequence shown here is derived from an EMBL/GenBank/DDBJ whole genome shotgun (WGS) entry which is preliminary data.</text>
</comment>
<gene>
    <name evidence="1" type="ORF">MOC45_21145</name>
</gene>
<evidence type="ECO:0000313" key="1">
    <source>
        <dbReference type="EMBL" id="MCY8123050.1"/>
    </source>
</evidence>
<name>A0A9Q4DUM5_BACSC</name>
<sequence>MNKYGGTLTKISTLEVGTKFYVVNGAWDGEVVEKDGIKQLIVGRGRTIPLTGKNAEYELYIDIKKNA</sequence>
<dbReference type="Proteomes" id="UP001070352">
    <property type="component" value="Unassembled WGS sequence"/>
</dbReference>